<dbReference type="SUPFAM" id="SSF46894">
    <property type="entry name" value="C-terminal effector domain of the bipartite response regulators"/>
    <property type="match status" value="1"/>
</dbReference>
<organism evidence="10 11">
    <name type="scientific">Massilia aurea</name>
    <dbReference type="NCBI Taxonomy" id="373040"/>
    <lineage>
        <taxon>Bacteria</taxon>
        <taxon>Pseudomonadati</taxon>
        <taxon>Pseudomonadota</taxon>
        <taxon>Betaproteobacteria</taxon>
        <taxon>Burkholderiales</taxon>
        <taxon>Oxalobacteraceae</taxon>
        <taxon>Telluria group</taxon>
        <taxon>Massilia</taxon>
    </lineage>
</organism>
<dbReference type="PANTHER" id="PTHR48111">
    <property type="entry name" value="REGULATOR OF RPOS"/>
    <property type="match status" value="1"/>
</dbReference>
<dbReference type="GO" id="GO:0032993">
    <property type="term" value="C:protein-DNA complex"/>
    <property type="evidence" value="ECO:0007669"/>
    <property type="project" value="TreeGrafter"/>
</dbReference>
<keyword evidence="3" id="KW-0805">Transcription regulation</keyword>
<dbReference type="GO" id="GO:0006355">
    <property type="term" value="P:regulation of DNA-templated transcription"/>
    <property type="evidence" value="ECO:0007669"/>
    <property type="project" value="InterPro"/>
</dbReference>
<keyword evidence="2" id="KW-0902">Two-component regulatory system</keyword>
<dbReference type="Gene3D" id="1.10.10.10">
    <property type="entry name" value="Winged helix-like DNA-binding domain superfamily/Winged helix DNA-binding domain"/>
    <property type="match status" value="1"/>
</dbReference>
<dbReference type="InterPro" id="IPR001867">
    <property type="entry name" value="OmpR/PhoB-type_DNA-bd"/>
</dbReference>
<keyword evidence="4 7" id="KW-0238">DNA-binding</keyword>
<dbReference type="SUPFAM" id="SSF52172">
    <property type="entry name" value="CheY-like"/>
    <property type="match status" value="1"/>
</dbReference>
<feature type="modified residue" description="4-aspartylphosphate" evidence="6">
    <location>
        <position position="51"/>
    </location>
</feature>
<feature type="domain" description="Response regulatory" evidence="8">
    <location>
        <begin position="2"/>
        <end position="116"/>
    </location>
</feature>
<dbReference type="CDD" id="cd00383">
    <property type="entry name" value="trans_reg_C"/>
    <property type="match status" value="1"/>
</dbReference>
<feature type="DNA-binding region" description="OmpR/PhoB-type" evidence="7">
    <location>
        <begin position="123"/>
        <end position="219"/>
    </location>
</feature>
<feature type="domain" description="OmpR/PhoB-type" evidence="9">
    <location>
        <begin position="123"/>
        <end position="219"/>
    </location>
</feature>
<accession>A0A422QMI0</accession>
<dbReference type="PROSITE" id="PS51755">
    <property type="entry name" value="OMPR_PHOB"/>
    <property type="match status" value="1"/>
</dbReference>
<dbReference type="Gene3D" id="6.10.250.690">
    <property type="match status" value="1"/>
</dbReference>
<proteinExistence type="predicted"/>
<keyword evidence="1 6" id="KW-0597">Phosphoprotein</keyword>
<evidence type="ECO:0000256" key="4">
    <source>
        <dbReference type="ARBA" id="ARBA00023125"/>
    </source>
</evidence>
<dbReference type="InterPro" id="IPR011006">
    <property type="entry name" value="CheY-like_superfamily"/>
</dbReference>
<dbReference type="PROSITE" id="PS50110">
    <property type="entry name" value="RESPONSE_REGULATORY"/>
    <property type="match status" value="1"/>
</dbReference>
<dbReference type="InterPro" id="IPR039420">
    <property type="entry name" value="WalR-like"/>
</dbReference>
<dbReference type="Pfam" id="PF00486">
    <property type="entry name" value="Trans_reg_C"/>
    <property type="match status" value="1"/>
</dbReference>
<dbReference type="GO" id="GO:0000976">
    <property type="term" value="F:transcription cis-regulatory region binding"/>
    <property type="evidence" value="ECO:0007669"/>
    <property type="project" value="TreeGrafter"/>
</dbReference>
<evidence type="ECO:0000256" key="3">
    <source>
        <dbReference type="ARBA" id="ARBA00023015"/>
    </source>
</evidence>
<evidence type="ECO:0000256" key="6">
    <source>
        <dbReference type="PROSITE-ProRule" id="PRU00169"/>
    </source>
</evidence>
<dbReference type="AlphaFoldDB" id="A0A422QMI0"/>
<gene>
    <name evidence="10" type="ORF">NM04_09610</name>
</gene>
<dbReference type="EMBL" id="JSAB01000078">
    <property type="protein sequence ID" value="RNF30991.1"/>
    <property type="molecule type" value="Genomic_DNA"/>
</dbReference>
<dbReference type="RefSeq" id="WP_123069321.1">
    <property type="nucleotide sequence ID" value="NZ_JSAB01000078.1"/>
</dbReference>
<dbReference type="OrthoDB" id="9802426at2"/>
<evidence type="ECO:0000313" key="10">
    <source>
        <dbReference type="EMBL" id="RNF30991.1"/>
    </source>
</evidence>
<evidence type="ECO:0000259" key="9">
    <source>
        <dbReference type="PROSITE" id="PS51755"/>
    </source>
</evidence>
<dbReference type="GO" id="GO:0005829">
    <property type="term" value="C:cytosol"/>
    <property type="evidence" value="ECO:0007669"/>
    <property type="project" value="TreeGrafter"/>
</dbReference>
<evidence type="ECO:0000259" key="8">
    <source>
        <dbReference type="PROSITE" id="PS50110"/>
    </source>
</evidence>
<dbReference type="InterPro" id="IPR036388">
    <property type="entry name" value="WH-like_DNA-bd_sf"/>
</dbReference>
<sequence length="223" mass="24363">MRVLLVEDDDTLRQTLVQALAANGYHVDPVGDGLAAELALSTTDYGLVVLDLGLPGLDGLEVLRRLRLRRNRTPVLVLTARSGLDERVGGLKAGADDYLVKPFALPELEARIEALRRRANGGSSHLVHGALEVDVDQHVATMDGVRIDLTRRELAILAALILRAGQVVVKRRLAQQIGSWEDEVSIGTVEVYIHRLRKRLAPFGIEIKTIHGLGYLLEAHDAG</sequence>
<keyword evidence="5" id="KW-0804">Transcription</keyword>
<evidence type="ECO:0000256" key="2">
    <source>
        <dbReference type="ARBA" id="ARBA00023012"/>
    </source>
</evidence>
<keyword evidence="11" id="KW-1185">Reference proteome</keyword>
<dbReference type="InterPro" id="IPR001789">
    <property type="entry name" value="Sig_transdc_resp-reg_receiver"/>
</dbReference>
<dbReference type="Gene3D" id="3.40.50.2300">
    <property type="match status" value="1"/>
</dbReference>
<comment type="caution">
    <text evidence="10">The sequence shown here is derived from an EMBL/GenBank/DDBJ whole genome shotgun (WGS) entry which is preliminary data.</text>
</comment>
<reference evidence="10" key="1">
    <citation type="submission" date="2014-10" db="EMBL/GenBank/DDBJ databases">
        <title>Massilia sp. genome.</title>
        <authorList>
            <person name="Xu B."/>
            <person name="Dai L."/>
            <person name="Huang Z."/>
        </authorList>
    </citation>
    <scope>NUCLEOTIDE SEQUENCE [LARGE SCALE GENOMIC DNA]</scope>
    <source>
        <strain evidence="10">CFS-1</strain>
    </source>
</reference>
<dbReference type="GO" id="GO:0000156">
    <property type="term" value="F:phosphorelay response regulator activity"/>
    <property type="evidence" value="ECO:0007669"/>
    <property type="project" value="TreeGrafter"/>
</dbReference>
<dbReference type="InterPro" id="IPR016032">
    <property type="entry name" value="Sig_transdc_resp-reg_C-effctor"/>
</dbReference>
<dbReference type="Proteomes" id="UP000283254">
    <property type="component" value="Unassembled WGS sequence"/>
</dbReference>
<protein>
    <submittedName>
        <fullName evidence="10">Transcriptional regulator</fullName>
    </submittedName>
</protein>
<dbReference type="Pfam" id="PF00072">
    <property type="entry name" value="Response_reg"/>
    <property type="match status" value="1"/>
</dbReference>
<dbReference type="SMART" id="SM00448">
    <property type="entry name" value="REC"/>
    <property type="match status" value="1"/>
</dbReference>
<evidence type="ECO:0000256" key="7">
    <source>
        <dbReference type="PROSITE-ProRule" id="PRU01091"/>
    </source>
</evidence>
<dbReference type="FunFam" id="3.40.50.2300:FF:000002">
    <property type="entry name" value="DNA-binding response regulator PhoP"/>
    <property type="match status" value="1"/>
</dbReference>
<name>A0A422QMI0_9BURK</name>
<evidence type="ECO:0000256" key="1">
    <source>
        <dbReference type="ARBA" id="ARBA00022553"/>
    </source>
</evidence>
<evidence type="ECO:0000256" key="5">
    <source>
        <dbReference type="ARBA" id="ARBA00023163"/>
    </source>
</evidence>
<evidence type="ECO:0000313" key="11">
    <source>
        <dbReference type="Proteomes" id="UP000283254"/>
    </source>
</evidence>
<dbReference type="SMART" id="SM00862">
    <property type="entry name" value="Trans_reg_C"/>
    <property type="match status" value="1"/>
</dbReference>
<dbReference type="PANTHER" id="PTHR48111:SF67">
    <property type="entry name" value="TRANSCRIPTIONAL REGULATORY PROTEIN TCTD"/>
    <property type="match status" value="1"/>
</dbReference>